<reference evidence="1" key="1">
    <citation type="submission" date="2021-11" db="EMBL/GenBank/DDBJ databases">
        <title>Streptomyces corallinus and Kineosporia corallina sp. nov., two new coral-derived marine actinobacteria.</title>
        <authorList>
            <person name="Buangrab K."/>
            <person name="Sutthacheep M."/>
            <person name="Yeemin T."/>
            <person name="Harunari E."/>
            <person name="Igarashi Y."/>
            <person name="Sripreechasak P."/>
            <person name="Kanchanasin P."/>
            <person name="Tanasupawat S."/>
            <person name="Phongsopitanun W."/>
        </authorList>
    </citation>
    <scope>NUCLEOTIDE SEQUENCE</scope>
    <source>
        <strain evidence="1">JCM 31032</strain>
    </source>
</reference>
<dbReference type="AlphaFoldDB" id="A0A9X1SY64"/>
<sequence>MSTPGRFLVLHDYGMGGLWWWVHAPSAEAILEAVAEVEVITDPETVERVSTWDDVAEVSLDASGDSAWKGLVAQRTAERQDPDYGKLIGQGTVYLRSAEDGITYLTEVNADGIRTREVGILPDGRQQRSDDWPLNPAFDLRSPELARQALLSAADFEAHWQRAEPVPDHWD</sequence>
<dbReference type="RefSeq" id="WP_231449406.1">
    <property type="nucleotide sequence ID" value="NZ_JAJOMB010000031.1"/>
</dbReference>
<dbReference type="EMBL" id="JAJOMB010000031">
    <property type="protein sequence ID" value="MCD5316554.1"/>
    <property type="molecule type" value="Genomic_DNA"/>
</dbReference>
<evidence type="ECO:0000313" key="1">
    <source>
        <dbReference type="EMBL" id="MCD5316554.1"/>
    </source>
</evidence>
<proteinExistence type="predicted"/>
<name>A0A9X1SY64_9ACTN</name>
<keyword evidence="2" id="KW-1185">Reference proteome</keyword>
<dbReference type="Proteomes" id="UP001138997">
    <property type="component" value="Unassembled WGS sequence"/>
</dbReference>
<evidence type="ECO:0000313" key="2">
    <source>
        <dbReference type="Proteomes" id="UP001138997"/>
    </source>
</evidence>
<gene>
    <name evidence="1" type="ORF">LR394_37220</name>
</gene>
<organism evidence="1 2">
    <name type="scientific">Kineosporia babensis</name>
    <dbReference type="NCBI Taxonomy" id="499548"/>
    <lineage>
        <taxon>Bacteria</taxon>
        <taxon>Bacillati</taxon>
        <taxon>Actinomycetota</taxon>
        <taxon>Actinomycetes</taxon>
        <taxon>Kineosporiales</taxon>
        <taxon>Kineosporiaceae</taxon>
        <taxon>Kineosporia</taxon>
    </lineage>
</organism>
<comment type="caution">
    <text evidence="1">The sequence shown here is derived from an EMBL/GenBank/DDBJ whole genome shotgun (WGS) entry which is preliminary data.</text>
</comment>
<protein>
    <submittedName>
        <fullName evidence="1">Uncharacterized protein</fullName>
    </submittedName>
</protein>
<accession>A0A9X1SY64</accession>